<dbReference type="InterPro" id="IPR054156">
    <property type="entry name" value="YxaF_TetR_C"/>
</dbReference>
<dbReference type="OrthoDB" id="5816932at2"/>
<accession>A0A368TQ25</accession>
<dbReference type="PANTHER" id="PTHR47506:SF1">
    <property type="entry name" value="HTH-TYPE TRANSCRIPTIONAL REGULATOR YJDC"/>
    <property type="match status" value="1"/>
</dbReference>
<gene>
    <name evidence="6" type="ORF">DU505_19380</name>
</gene>
<feature type="domain" description="HTH tetR-type" evidence="5">
    <location>
        <begin position="4"/>
        <end position="64"/>
    </location>
</feature>
<dbReference type="InterPro" id="IPR001647">
    <property type="entry name" value="HTH_TetR"/>
</dbReference>
<evidence type="ECO:0000256" key="3">
    <source>
        <dbReference type="ARBA" id="ARBA00023163"/>
    </source>
</evidence>
<dbReference type="Pfam" id="PF21993">
    <property type="entry name" value="TetR_C_13_2"/>
    <property type="match status" value="1"/>
</dbReference>
<feature type="DNA-binding region" description="H-T-H motif" evidence="4">
    <location>
        <begin position="27"/>
        <end position="46"/>
    </location>
</feature>
<keyword evidence="3" id="KW-0804">Transcription</keyword>
<dbReference type="SUPFAM" id="SSF46689">
    <property type="entry name" value="Homeodomain-like"/>
    <property type="match status" value="1"/>
</dbReference>
<evidence type="ECO:0000256" key="2">
    <source>
        <dbReference type="ARBA" id="ARBA00023125"/>
    </source>
</evidence>
<keyword evidence="2 4" id="KW-0238">DNA-binding</keyword>
<dbReference type="Pfam" id="PF00440">
    <property type="entry name" value="TetR_N"/>
    <property type="match status" value="1"/>
</dbReference>
<dbReference type="InterPro" id="IPR036271">
    <property type="entry name" value="Tet_transcr_reg_TetR-rel_C_sf"/>
</dbReference>
<dbReference type="PRINTS" id="PR00455">
    <property type="entry name" value="HTHTETR"/>
</dbReference>
<protein>
    <submittedName>
        <fullName evidence="6">TetR/AcrR family transcriptional regulator</fullName>
    </submittedName>
</protein>
<sequence length="202" mass="22794">MQANLTRGSIVSSADDLFYRQGFEQTSFADISEAVGISRGNFYYHFKTKDEILEAVIKRRLANTRNMLDQWEVNSSEPDERIRSFIRILISNRGKIMRHGCPVGTLCAELAKLEHLQRDAANEVMTLFRTWLGRQFAALGYEADADALAMHLLARSQGIALVANAYQDEKFVDAEVEQLLDWLDTSTGVSPRLHTEQSHKGG</sequence>
<reference evidence="6 7" key="1">
    <citation type="submission" date="2018-07" db="EMBL/GenBank/DDBJ databases">
        <title>Halomonas montanilacus sp. nov., isolated from Lake Pengyan on Tibetan Plateau.</title>
        <authorList>
            <person name="Lu H."/>
            <person name="Xing P."/>
            <person name="Wu Q."/>
        </authorList>
    </citation>
    <scope>NUCLEOTIDE SEQUENCE [LARGE SCALE GENOMIC DNA]</scope>
    <source>
        <strain evidence="6 7">PYC7W</strain>
    </source>
</reference>
<keyword evidence="1" id="KW-0805">Transcription regulation</keyword>
<name>A0A368TQ25_9GAMM</name>
<dbReference type="InterPro" id="IPR009057">
    <property type="entry name" value="Homeodomain-like_sf"/>
</dbReference>
<dbReference type="Gene3D" id="1.10.357.10">
    <property type="entry name" value="Tetracycline Repressor, domain 2"/>
    <property type="match status" value="1"/>
</dbReference>
<keyword evidence="7" id="KW-1185">Reference proteome</keyword>
<evidence type="ECO:0000256" key="1">
    <source>
        <dbReference type="ARBA" id="ARBA00023015"/>
    </source>
</evidence>
<organism evidence="6 7">
    <name type="scientific">Billgrantia montanilacus</name>
    <dbReference type="NCBI Taxonomy" id="2282305"/>
    <lineage>
        <taxon>Bacteria</taxon>
        <taxon>Pseudomonadati</taxon>
        <taxon>Pseudomonadota</taxon>
        <taxon>Gammaproteobacteria</taxon>
        <taxon>Oceanospirillales</taxon>
        <taxon>Halomonadaceae</taxon>
        <taxon>Billgrantia</taxon>
    </lineage>
</organism>
<dbReference type="RefSeq" id="WP_114480614.1">
    <property type="nucleotide sequence ID" value="NZ_QPII01000020.1"/>
</dbReference>
<dbReference type="SUPFAM" id="SSF48498">
    <property type="entry name" value="Tetracyclin repressor-like, C-terminal domain"/>
    <property type="match status" value="1"/>
</dbReference>
<evidence type="ECO:0000313" key="6">
    <source>
        <dbReference type="EMBL" id="RCV86825.1"/>
    </source>
</evidence>
<comment type="caution">
    <text evidence="6">The sequence shown here is derived from an EMBL/GenBank/DDBJ whole genome shotgun (WGS) entry which is preliminary data.</text>
</comment>
<dbReference type="AlphaFoldDB" id="A0A368TQ25"/>
<dbReference type="GO" id="GO:0003677">
    <property type="term" value="F:DNA binding"/>
    <property type="evidence" value="ECO:0007669"/>
    <property type="project" value="UniProtKB-UniRule"/>
</dbReference>
<dbReference type="PANTHER" id="PTHR47506">
    <property type="entry name" value="TRANSCRIPTIONAL REGULATORY PROTEIN"/>
    <property type="match status" value="1"/>
</dbReference>
<dbReference type="Proteomes" id="UP000252405">
    <property type="component" value="Unassembled WGS sequence"/>
</dbReference>
<dbReference type="PROSITE" id="PS50977">
    <property type="entry name" value="HTH_TETR_2"/>
    <property type="match status" value="1"/>
</dbReference>
<evidence type="ECO:0000313" key="7">
    <source>
        <dbReference type="Proteomes" id="UP000252405"/>
    </source>
</evidence>
<dbReference type="EMBL" id="QPII01000020">
    <property type="protein sequence ID" value="RCV86825.1"/>
    <property type="molecule type" value="Genomic_DNA"/>
</dbReference>
<proteinExistence type="predicted"/>
<evidence type="ECO:0000256" key="4">
    <source>
        <dbReference type="PROSITE-ProRule" id="PRU00335"/>
    </source>
</evidence>
<evidence type="ECO:0000259" key="5">
    <source>
        <dbReference type="PROSITE" id="PS50977"/>
    </source>
</evidence>